<evidence type="ECO:0000313" key="11">
    <source>
        <dbReference type="EMBL" id="VDK31479.1"/>
    </source>
</evidence>
<feature type="region of interest" description="Disordered" evidence="8">
    <location>
        <begin position="884"/>
        <end position="923"/>
    </location>
</feature>
<dbReference type="PANTHER" id="PTHR12820:SF0">
    <property type="entry name" value="VACUOLAR PROTEIN SORTING-ASSOCIATED PROTEIN 53 HOMOLOG"/>
    <property type="match status" value="1"/>
</dbReference>
<feature type="compositionally biased region" description="Low complexity" evidence="8">
    <location>
        <begin position="884"/>
        <end position="915"/>
    </location>
</feature>
<feature type="region of interest" description="Disordered" evidence="8">
    <location>
        <begin position="423"/>
        <end position="445"/>
    </location>
</feature>
<evidence type="ECO:0000256" key="7">
    <source>
        <dbReference type="ARBA" id="ARBA00023136"/>
    </source>
</evidence>
<dbReference type="InterPro" id="IPR039766">
    <property type="entry name" value="Vps53"/>
</dbReference>
<comment type="subcellular location">
    <subcellularLocation>
        <location evidence="2">Endosome membrane</location>
        <topology evidence="2">Peripheral membrane protein</topology>
    </subcellularLocation>
    <subcellularLocation>
        <location evidence="1">Golgi apparatus</location>
        <location evidence="1">trans-Golgi network membrane</location>
        <topology evidence="1">Peripheral membrane protein</topology>
    </subcellularLocation>
</comment>
<name>A0A158R761_TAEAS</name>
<sequence>MCDATEAASGGELRRNYENVDLQSVLKDFHTDLDPIDAEDFDVVNYINELFPSEQSLSAIDDIITSVNEKIEAIDAQTRQIVRGQWKLEEQGEQLVSEASDLIQSLFTKIREVQKRATSSELMVAEITKDIQQLDHAKRNLTCSITTLNNLALIVGDIDHLNATLCINTHAPGKGASSTNPFSPGVFSCVNYPILNLLKGLPIAFVIDNAPKVLQSAEIEDHLARAQRLMEPMIAAYSSVPAVMELNEELKNIHTTINSRLFIEMRELLASPSGRILTEYAPKILTGCRLLDLLPTDNMKMEIINWFITQQLAEYRELYEPSQAIAWLDKIDHRYAWLRTNITPLERKIRTLFPQEWLVLERLIVEFCRNTRTDLEVVMQRRRAEITHNLLVFAMQRTIAFESSLSKIATGATLLEEQKKLEEENETLNKGGENTEKELSNPFDKDVEAEEQKNVALESKSQQCVSPFEGIISNCFSPYFDLYLNNIERALNDQLTTRLIGDYTVNKSSLKSRAFGEAFRDGNVVLLLDNRPCTVPGAPASGDLAENTLYSATDLFLLYKQLLKQTLQLTRGQGLLGLVGLLRKYLSEYTEKVLLSGIPGLTSNSSSGGVLAKPFSLSSLASLGSNQDDNSAAKKDGITFSASNFSNQFFTNLLREDQPTRLSNDEVIRVCVIIVTATYCMKTVEELERRLKAEVSECWWYTCTCVGQMVRPASLSAEISFGPEVSGLTDCRSACVHRLVADLEASVVPQLTAMTRMPWASLSAVGDQSPYVTAIIAHLKSQVPLMRDTLFSVRAYFTQICIKFADAIISRFVASLYRCKPLNTFGAEQLLLDTQCLKSALLQLPLFGTKITQQPPRTFTTLVQESMAHAERIIKSVMLPIGSPAGGTPSPAPTPATSVTTGASTNPFDTPAASEAPPPPTPTGFVMGPISSKAADAFVKSFLQLIPTADQQVLQKVMDMKGIKRNDQFVIIDEFRTTIKTKNAQEDQRQQSINSKAEDMHHSVSAGNLCTQPTDKLSKYIKGHLLTGILGFAEILHTGTPVLKETDKGDELPSSTFFYTKCRLRLRKLQAFEVTDVLTTAHKFW</sequence>
<evidence type="ECO:0000256" key="8">
    <source>
        <dbReference type="SAM" id="MobiDB-lite"/>
    </source>
</evidence>
<evidence type="ECO:0000256" key="1">
    <source>
        <dbReference type="ARBA" id="ARBA00004150"/>
    </source>
</evidence>
<keyword evidence="12" id="KW-1185">Reference proteome</keyword>
<dbReference type="OrthoDB" id="10261632at2759"/>
<dbReference type="InterPro" id="IPR031745">
    <property type="entry name" value="Vps53_C"/>
</dbReference>
<dbReference type="AlphaFoldDB" id="A0A158R761"/>
<dbReference type="Proteomes" id="UP000282613">
    <property type="component" value="Unassembled WGS sequence"/>
</dbReference>
<dbReference type="STRING" id="60517.A0A158R761"/>
<evidence type="ECO:0000256" key="5">
    <source>
        <dbReference type="ARBA" id="ARBA00022753"/>
    </source>
</evidence>
<feature type="compositionally biased region" description="Basic and acidic residues" evidence="8">
    <location>
        <begin position="433"/>
        <end position="445"/>
    </location>
</feature>
<feature type="domain" description="Vps53 C-terminal" evidence="10">
    <location>
        <begin position="828"/>
        <end position="884"/>
    </location>
</feature>
<feature type="domain" description="Vps53 N-terminal" evidence="9">
    <location>
        <begin position="233"/>
        <end position="496"/>
    </location>
</feature>
<evidence type="ECO:0000259" key="9">
    <source>
        <dbReference type="Pfam" id="PF04100"/>
    </source>
</evidence>
<keyword evidence="5" id="KW-0967">Endosome</keyword>
<proteinExistence type="inferred from homology"/>
<reference evidence="13" key="1">
    <citation type="submission" date="2016-04" db="UniProtKB">
        <authorList>
            <consortium name="WormBaseParasite"/>
        </authorList>
    </citation>
    <scope>IDENTIFICATION</scope>
</reference>
<reference evidence="11 12" key="2">
    <citation type="submission" date="2018-11" db="EMBL/GenBank/DDBJ databases">
        <authorList>
            <consortium name="Pathogen Informatics"/>
        </authorList>
    </citation>
    <scope>NUCLEOTIDE SEQUENCE [LARGE SCALE GENOMIC DNA]</scope>
</reference>
<organism evidence="13">
    <name type="scientific">Taenia asiatica</name>
    <name type="common">Asian tapeworm</name>
    <dbReference type="NCBI Taxonomy" id="60517"/>
    <lineage>
        <taxon>Eukaryota</taxon>
        <taxon>Metazoa</taxon>
        <taxon>Spiralia</taxon>
        <taxon>Lophotrochozoa</taxon>
        <taxon>Platyhelminthes</taxon>
        <taxon>Cestoda</taxon>
        <taxon>Eucestoda</taxon>
        <taxon>Cyclophyllidea</taxon>
        <taxon>Taeniidae</taxon>
        <taxon>Taenia</taxon>
    </lineage>
</organism>
<evidence type="ECO:0000256" key="4">
    <source>
        <dbReference type="ARBA" id="ARBA00014103"/>
    </source>
</evidence>
<dbReference type="PANTHER" id="PTHR12820">
    <property type="entry name" value="VACUOLAR SORTING PROTEIN 53"/>
    <property type="match status" value="1"/>
</dbReference>
<dbReference type="Pfam" id="PF04100">
    <property type="entry name" value="Vps53_N"/>
    <property type="match status" value="2"/>
</dbReference>
<evidence type="ECO:0000313" key="12">
    <source>
        <dbReference type="Proteomes" id="UP000282613"/>
    </source>
</evidence>
<dbReference type="GO" id="GO:0000938">
    <property type="term" value="C:GARP complex"/>
    <property type="evidence" value="ECO:0007669"/>
    <property type="project" value="InterPro"/>
</dbReference>
<keyword evidence="7" id="KW-0472">Membrane</keyword>
<dbReference type="GO" id="GO:0010008">
    <property type="term" value="C:endosome membrane"/>
    <property type="evidence" value="ECO:0007669"/>
    <property type="project" value="UniProtKB-SubCell"/>
</dbReference>
<evidence type="ECO:0000313" key="13">
    <source>
        <dbReference type="WBParaSite" id="TASK_0000323101-mRNA-1"/>
    </source>
</evidence>
<dbReference type="GO" id="GO:0005829">
    <property type="term" value="C:cytosol"/>
    <property type="evidence" value="ECO:0007669"/>
    <property type="project" value="GOC"/>
</dbReference>
<evidence type="ECO:0000256" key="6">
    <source>
        <dbReference type="ARBA" id="ARBA00023034"/>
    </source>
</evidence>
<gene>
    <name evidence="11" type="ORF">TASK_LOCUS3232</name>
</gene>
<dbReference type="Pfam" id="PF16854">
    <property type="entry name" value="VPS53_C"/>
    <property type="match status" value="1"/>
</dbReference>
<dbReference type="GO" id="GO:0042147">
    <property type="term" value="P:retrograde transport, endosome to Golgi"/>
    <property type="evidence" value="ECO:0007669"/>
    <property type="project" value="InterPro"/>
</dbReference>
<evidence type="ECO:0000256" key="2">
    <source>
        <dbReference type="ARBA" id="ARBA00004481"/>
    </source>
</evidence>
<feature type="domain" description="Vps53 N-terminal" evidence="9">
    <location>
        <begin position="40"/>
        <end position="163"/>
    </location>
</feature>
<dbReference type="WBParaSite" id="TASK_0000323101-mRNA-1">
    <property type="protein sequence ID" value="TASK_0000323101-mRNA-1"/>
    <property type="gene ID" value="TASK_0000323101"/>
</dbReference>
<evidence type="ECO:0000259" key="10">
    <source>
        <dbReference type="Pfam" id="PF16854"/>
    </source>
</evidence>
<keyword evidence="6" id="KW-0333">Golgi apparatus</keyword>
<dbReference type="EMBL" id="UYRS01018292">
    <property type="protein sequence ID" value="VDK31479.1"/>
    <property type="molecule type" value="Genomic_DNA"/>
</dbReference>
<dbReference type="InterPro" id="IPR007234">
    <property type="entry name" value="Vps53_N"/>
</dbReference>
<protein>
    <recommendedName>
        <fullName evidence="4">Vacuolar protein sorting-associated protein 53 homolog</fullName>
    </recommendedName>
</protein>
<comment type="similarity">
    <text evidence="3">Belongs to the VPS53 family.</text>
</comment>
<evidence type="ECO:0000256" key="3">
    <source>
        <dbReference type="ARBA" id="ARBA00008628"/>
    </source>
</evidence>
<accession>A0A158R761</accession>